<reference evidence="1" key="1">
    <citation type="submission" date="2018-11" db="EMBL/GenBank/DDBJ databases">
        <authorList>
            <consortium name="Pathogen Informatics"/>
        </authorList>
    </citation>
    <scope>NUCLEOTIDE SEQUENCE</scope>
</reference>
<protein>
    <submittedName>
        <fullName evidence="1">Uncharacterized protein</fullName>
    </submittedName>
</protein>
<name>A0A3S5BRM6_9PLAT</name>
<sequence length="317" mass="34873">MRPRLELIVDADLEKELRLFTPIGGWSAPDATLKGSAPIKHYLATILSLKPSILALFSSTSHQSYFCIKWILLYLPYALLAEASSPTLLRAAASSPDLSNLRPLCHRRSHLSPSFRVRETIASDVNTFGQSGESLTNIRGDGLLSTPEDLEVFKVMKETEGRQIVEGNDHLSPSVADPSGTVHWPLISSAATPRGHNYLLSPVSRPKQLAWTTASRLPNQKSPNQPTEARMKTAQTVTTGRNQSEPSIQLTWDQAQVSNANHLSTSDEAVSACRLDPEGHQASGQIPLGYEEMWTRRFSAQLITLPAHVRVIAIRVK</sequence>
<keyword evidence="2" id="KW-1185">Reference proteome</keyword>
<dbReference type="AlphaFoldDB" id="A0A3S5BRM6"/>
<dbReference type="EMBL" id="CAAALY010252322">
    <property type="protein sequence ID" value="VEL36477.1"/>
    <property type="molecule type" value="Genomic_DNA"/>
</dbReference>
<comment type="caution">
    <text evidence="1">The sequence shown here is derived from an EMBL/GenBank/DDBJ whole genome shotgun (WGS) entry which is preliminary data.</text>
</comment>
<accession>A0A3S5BRM6</accession>
<evidence type="ECO:0000313" key="1">
    <source>
        <dbReference type="EMBL" id="VEL36477.1"/>
    </source>
</evidence>
<dbReference type="Proteomes" id="UP000784294">
    <property type="component" value="Unassembled WGS sequence"/>
</dbReference>
<proteinExistence type="predicted"/>
<organism evidence="1 2">
    <name type="scientific">Protopolystoma xenopodis</name>
    <dbReference type="NCBI Taxonomy" id="117903"/>
    <lineage>
        <taxon>Eukaryota</taxon>
        <taxon>Metazoa</taxon>
        <taxon>Spiralia</taxon>
        <taxon>Lophotrochozoa</taxon>
        <taxon>Platyhelminthes</taxon>
        <taxon>Monogenea</taxon>
        <taxon>Polyopisthocotylea</taxon>
        <taxon>Polystomatidea</taxon>
        <taxon>Polystomatidae</taxon>
        <taxon>Protopolystoma</taxon>
    </lineage>
</organism>
<gene>
    <name evidence="1" type="ORF">PXEA_LOCUS29917</name>
</gene>
<evidence type="ECO:0000313" key="2">
    <source>
        <dbReference type="Proteomes" id="UP000784294"/>
    </source>
</evidence>